<accession>A0A1F6C3K4</accession>
<protein>
    <recommendedName>
        <fullName evidence="1">Helicase HerA barrel domain-containing protein</fullName>
    </recommendedName>
</protein>
<organism evidence="2 3">
    <name type="scientific">Handelsmanbacteria sp. (strain RIFCSPLOWO2_12_FULL_64_10)</name>
    <dbReference type="NCBI Taxonomy" id="1817868"/>
    <lineage>
        <taxon>Bacteria</taxon>
        <taxon>Candidatus Handelsmaniibacteriota</taxon>
    </lineage>
</organism>
<sequence>MDKDYIGEVIESSTGDFLAECLELNSSPPFGSFVKVAGRSPTIGLVFSVSTHSIEPNRRPTAYGKTEEELRLEQPQIFELLKTEFRALITGYIDTTGAHPFLPPQPPRIHSFFHPCDADEVRMFTDTSDSLRAIMNAPRLPTDDLLIASVRGAWMAHNRDTAYLVTMGKDLSRLIRDDYDRLSSIIRRIAQ</sequence>
<dbReference type="AlphaFoldDB" id="A0A1F6C3K4"/>
<dbReference type="Pfam" id="PF09378">
    <property type="entry name" value="HAS-barrel"/>
    <property type="match status" value="1"/>
</dbReference>
<comment type="caution">
    <text evidence="2">The sequence shown here is derived from an EMBL/GenBank/DDBJ whole genome shotgun (WGS) entry which is preliminary data.</text>
</comment>
<dbReference type="EMBL" id="MFKF01000426">
    <property type="protein sequence ID" value="OGG43774.1"/>
    <property type="molecule type" value="Genomic_DNA"/>
</dbReference>
<evidence type="ECO:0000313" key="2">
    <source>
        <dbReference type="EMBL" id="OGG43774.1"/>
    </source>
</evidence>
<dbReference type="InterPro" id="IPR018538">
    <property type="entry name" value="HerA_barrel_dom"/>
</dbReference>
<dbReference type="Proteomes" id="UP000178606">
    <property type="component" value="Unassembled WGS sequence"/>
</dbReference>
<evidence type="ECO:0000259" key="1">
    <source>
        <dbReference type="Pfam" id="PF09378"/>
    </source>
</evidence>
<proteinExistence type="predicted"/>
<gene>
    <name evidence="2" type="ORF">A3F84_13420</name>
</gene>
<reference evidence="2 3" key="1">
    <citation type="journal article" date="2016" name="Nat. Commun.">
        <title>Thousands of microbial genomes shed light on interconnected biogeochemical processes in an aquifer system.</title>
        <authorList>
            <person name="Anantharaman K."/>
            <person name="Brown C.T."/>
            <person name="Hug L.A."/>
            <person name="Sharon I."/>
            <person name="Castelle C.J."/>
            <person name="Probst A.J."/>
            <person name="Thomas B.C."/>
            <person name="Singh A."/>
            <person name="Wilkins M.J."/>
            <person name="Karaoz U."/>
            <person name="Brodie E.L."/>
            <person name="Williams K.H."/>
            <person name="Hubbard S.S."/>
            <person name="Banfield J.F."/>
        </authorList>
    </citation>
    <scope>NUCLEOTIDE SEQUENCE [LARGE SCALE GENOMIC DNA]</scope>
    <source>
        <strain evidence="3">RIFCSPLOWO2_12_FULL_64_10</strain>
    </source>
</reference>
<evidence type="ECO:0000313" key="3">
    <source>
        <dbReference type="Proteomes" id="UP000178606"/>
    </source>
</evidence>
<name>A0A1F6C3K4_HANXR</name>
<feature type="domain" description="Helicase HerA barrel" evidence="1">
    <location>
        <begin position="6"/>
        <end position="94"/>
    </location>
</feature>